<dbReference type="Gene3D" id="3.30.450.20">
    <property type="entry name" value="PAS domain"/>
    <property type="match status" value="1"/>
</dbReference>
<protein>
    <submittedName>
        <fullName evidence="2">PAS domain S-box-containing protein</fullName>
    </submittedName>
</protein>
<evidence type="ECO:0000259" key="1">
    <source>
        <dbReference type="PROSITE" id="PS50112"/>
    </source>
</evidence>
<sequence length="129" mass="13386">MNTSASSVTAAPDLSSLYHRVVRSDRATTVHDGSGALMFYNSACTDLLGYDSGELGLLGSSAVLHPADTEALADATARAYAALDGSADARLRLVCKNGGSVEVDLELSRVQVGDRRYLLVESTPVAPAA</sequence>
<gene>
    <name evidence="2" type="ORF">JOE42_001971</name>
</gene>
<proteinExistence type="predicted"/>
<evidence type="ECO:0000313" key="3">
    <source>
        <dbReference type="Proteomes" id="UP000703038"/>
    </source>
</evidence>
<dbReference type="NCBIfam" id="TIGR00229">
    <property type="entry name" value="sensory_box"/>
    <property type="match status" value="1"/>
</dbReference>
<evidence type="ECO:0000313" key="2">
    <source>
        <dbReference type="EMBL" id="MBM7415238.1"/>
    </source>
</evidence>
<dbReference type="PROSITE" id="PS50112">
    <property type="entry name" value="PAS"/>
    <property type="match status" value="1"/>
</dbReference>
<dbReference type="InterPro" id="IPR035965">
    <property type="entry name" value="PAS-like_dom_sf"/>
</dbReference>
<reference evidence="2 3" key="1">
    <citation type="submission" date="2021-01" db="EMBL/GenBank/DDBJ databases">
        <title>Genomics of switchgrass bacterial isolates.</title>
        <authorList>
            <person name="Shade A."/>
        </authorList>
    </citation>
    <scope>NUCLEOTIDE SEQUENCE [LARGE SCALE GENOMIC DNA]</scope>
    <source>
        <strain evidence="2 3">PvP111</strain>
    </source>
</reference>
<dbReference type="SUPFAM" id="SSF55785">
    <property type="entry name" value="PYP-like sensor domain (PAS domain)"/>
    <property type="match status" value="1"/>
</dbReference>
<organism evidence="2 3">
    <name type="scientific">Rhodococcoides corynebacterioides</name>
    <dbReference type="NCBI Taxonomy" id="53972"/>
    <lineage>
        <taxon>Bacteria</taxon>
        <taxon>Bacillati</taxon>
        <taxon>Actinomycetota</taxon>
        <taxon>Actinomycetes</taxon>
        <taxon>Mycobacteriales</taxon>
        <taxon>Nocardiaceae</taxon>
        <taxon>Rhodococcoides</taxon>
    </lineage>
</organism>
<feature type="domain" description="PAS" evidence="1">
    <location>
        <begin position="32"/>
        <end position="86"/>
    </location>
</feature>
<dbReference type="InterPro" id="IPR000014">
    <property type="entry name" value="PAS"/>
</dbReference>
<keyword evidence="3" id="KW-1185">Reference proteome</keyword>
<accession>A0ABS2KTH1</accession>
<dbReference type="Proteomes" id="UP000703038">
    <property type="component" value="Unassembled WGS sequence"/>
</dbReference>
<dbReference type="EMBL" id="JAFBBK010000001">
    <property type="protein sequence ID" value="MBM7415238.1"/>
    <property type="molecule type" value="Genomic_DNA"/>
</dbReference>
<name>A0ABS2KTH1_9NOCA</name>
<comment type="caution">
    <text evidence="2">The sequence shown here is derived from an EMBL/GenBank/DDBJ whole genome shotgun (WGS) entry which is preliminary data.</text>
</comment>
<dbReference type="CDD" id="cd00130">
    <property type="entry name" value="PAS"/>
    <property type="match status" value="1"/>
</dbReference>